<geneLocation type="plastid" evidence="3"/>
<dbReference type="PANTHER" id="PTHR10889:SF1">
    <property type="entry name" value="DEOXYRIBOSE-PHOSPHATE ALDOLASE"/>
    <property type="match status" value="1"/>
</dbReference>
<dbReference type="InterPro" id="IPR002915">
    <property type="entry name" value="DeoC/FbaB/LacD_aldolase"/>
</dbReference>
<gene>
    <name evidence="3" type="primary">deoC</name>
    <name evidence="5" type="synonym">MYN1_Chr_631</name>
    <name evidence="3" type="ORF">PCKR_701</name>
    <name evidence="4" type="ORF">PFK_701</name>
    <name evidence="5" type="ORF">PMYN1_Chma647</name>
</gene>
<dbReference type="GO" id="GO:0009264">
    <property type="term" value="P:deoxyribonucleotide catabolic process"/>
    <property type="evidence" value="ECO:0007669"/>
    <property type="project" value="InterPro"/>
</dbReference>
<dbReference type="EMBL" id="KX897545">
    <property type="protein sequence ID" value="APP88466.1"/>
    <property type="molecule type" value="Genomic_DNA"/>
</dbReference>
<dbReference type="PIRSF" id="PIRSF001357">
    <property type="entry name" value="DeoC"/>
    <property type="match status" value="1"/>
</dbReference>
<sequence length="221" mass="23697">MRYLEDIAPFIENAILNPMASRVQVEDVCDQSRYFNFAGVCVSSRDISIAREKLDSKGRIKLVVMIGFPFGSVSQRIKQAEAEEAAAQGADELDIVPNFSSLNNGDINSFADEIGLICDLGLPVKVVLEVARLESELLQLAVEASIDAGATFLKTSSGLGPPVTPQHVKYLSQLAKGRAGIKAAGGIVDLDTSFELLDAGASRLGTSRGLDLIRAFKNRIV</sequence>
<dbReference type="EMBL" id="KY124271">
    <property type="protein sequence ID" value="AQX45233.1"/>
    <property type="molecule type" value="Genomic_DNA"/>
</dbReference>
<organism evidence="3">
    <name type="scientific">Paulinella micropora</name>
    <dbReference type="NCBI Taxonomy" id="1928728"/>
    <lineage>
        <taxon>Eukaryota</taxon>
        <taxon>Sar</taxon>
        <taxon>Rhizaria</taxon>
        <taxon>Cercozoa</taxon>
        <taxon>Imbricatea</taxon>
        <taxon>Silicofilosea</taxon>
        <taxon>Euglyphida</taxon>
        <taxon>Paulinellidae</taxon>
        <taxon>Paulinella</taxon>
    </lineage>
</organism>
<dbReference type="SMART" id="SM01133">
    <property type="entry name" value="DeoC"/>
    <property type="match status" value="1"/>
</dbReference>
<dbReference type="Gene3D" id="3.20.20.70">
    <property type="entry name" value="Aldolase class I"/>
    <property type="match status" value="1"/>
</dbReference>
<feature type="active site" description="Schiff-base intermediate with acetaldehyde" evidence="2">
    <location>
        <position position="154"/>
    </location>
</feature>
<dbReference type="SUPFAM" id="SSF51569">
    <property type="entry name" value="Aldolase"/>
    <property type="match status" value="1"/>
</dbReference>
<keyword evidence="6" id="KW-1185">Reference proteome</keyword>
<accession>A0A1L5YCP7</accession>
<dbReference type="AlphaFoldDB" id="A0A1L5YCP7"/>
<evidence type="ECO:0000313" key="6">
    <source>
        <dbReference type="Proteomes" id="UP000503178"/>
    </source>
</evidence>
<dbReference type="GO" id="GO:0046386">
    <property type="term" value="P:deoxyribose phosphate catabolic process"/>
    <property type="evidence" value="ECO:0007669"/>
    <property type="project" value="UniProtKB-UniPathway"/>
</dbReference>
<dbReference type="GO" id="GO:0004139">
    <property type="term" value="F:deoxyribose-phosphate aldolase activity"/>
    <property type="evidence" value="ECO:0007669"/>
    <property type="project" value="InterPro"/>
</dbReference>
<evidence type="ECO:0000313" key="4">
    <source>
        <dbReference type="EMBL" id="AQX45233.1"/>
    </source>
</evidence>
<reference evidence="5 6" key="2">
    <citation type="submission" date="2019-06" db="EMBL/GenBank/DDBJ databases">
        <title>A hidden player of endosymbiotic evolution: DNA virus triggered massive gene transfer.</title>
        <authorList>
            <person name="Matsuo M."/>
            <person name="Katahata A."/>
            <person name="Tachikawa M."/>
            <person name="Minakuchi Y."/>
            <person name="Noguchi H."/>
            <person name="Toyoda A."/>
            <person name="Fujiyama A."/>
            <person name="Suzuki Y."/>
            <person name="Satoh S."/>
            <person name="Nakayama T."/>
            <person name="Kamikawa R."/>
            <person name="Nomura M."/>
            <person name="Inagaki Y."/>
            <person name="Ishida K."/>
            <person name="Obokata J."/>
        </authorList>
    </citation>
    <scope>NUCLEOTIDE SEQUENCE [LARGE SCALE GENOMIC DNA]</scope>
    <source>
        <strain evidence="5 6">MYN1</strain>
    </source>
</reference>
<dbReference type="NCBIfam" id="TIGR00126">
    <property type="entry name" value="deoC"/>
    <property type="match status" value="1"/>
</dbReference>
<protein>
    <submittedName>
        <fullName evidence="4 5">Deoxyribose-phosphate aldolase</fullName>
    </submittedName>
    <submittedName>
        <fullName evidence="3">Putative deoxyribose-phosphate aldolase (DeoC)</fullName>
    </submittedName>
</protein>
<dbReference type="GO" id="GO:0016052">
    <property type="term" value="P:carbohydrate catabolic process"/>
    <property type="evidence" value="ECO:0007669"/>
    <property type="project" value="TreeGrafter"/>
</dbReference>
<evidence type="ECO:0000313" key="5">
    <source>
        <dbReference type="EMBL" id="BBL86452.1"/>
    </source>
</evidence>
<keyword evidence="3" id="KW-0934">Plastid</keyword>
<evidence type="ECO:0000256" key="1">
    <source>
        <dbReference type="ARBA" id="ARBA00022490"/>
    </source>
</evidence>
<feature type="active site" description="Proton donor/acceptor" evidence="2">
    <location>
        <position position="182"/>
    </location>
</feature>
<evidence type="ECO:0000313" key="3">
    <source>
        <dbReference type="EMBL" id="APP88466.1"/>
    </source>
</evidence>
<evidence type="ECO:0000256" key="2">
    <source>
        <dbReference type="PIRSR" id="PIRSR001357-50"/>
    </source>
</evidence>
<dbReference type="PANTHER" id="PTHR10889">
    <property type="entry name" value="DEOXYRIBOSE-PHOSPHATE ALDOLASE"/>
    <property type="match status" value="1"/>
</dbReference>
<keyword evidence="2" id="KW-0704">Schiff base</keyword>
<dbReference type="InterPro" id="IPR013785">
    <property type="entry name" value="Aldolase_TIM"/>
</dbReference>
<dbReference type="UniPathway" id="UPA00002">
    <property type="reaction ID" value="UER00468"/>
</dbReference>
<proteinExistence type="predicted"/>
<reference evidence="3" key="1">
    <citation type="journal article" date="2017" name="Protist">
        <title>Diversity of the Photosynthetic Paulinella Species, with the Description of Paulinella micropora sp. nov. and the Chromatophore Genome Sequence for strain KR01.</title>
        <authorList>
            <person name="Lhee D."/>
            <person name="Yang E.C."/>
            <person name="Kim J.I."/>
            <person name="Nakayama T."/>
            <person name="Zuccarello G."/>
            <person name="Andersen R.A."/>
            <person name="Yoon H.S."/>
        </authorList>
    </citation>
    <scope>NUCLEOTIDE SEQUENCE</scope>
    <source>
        <strain evidence="4">FK01</strain>
        <strain evidence="3">KR01</strain>
    </source>
</reference>
<dbReference type="InterPro" id="IPR011343">
    <property type="entry name" value="DeoC"/>
</dbReference>
<name>A0A1L5YCP7_9EUKA</name>
<dbReference type="EMBL" id="LC490351">
    <property type="protein sequence ID" value="BBL86452.1"/>
    <property type="molecule type" value="Genomic_DNA"/>
</dbReference>
<keyword evidence="1" id="KW-0963">Cytoplasm</keyword>
<dbReference type="GO" id="GO:0005737">
    <property type="term" value="C:cytoplasm"/>
    <property type="evidence" value="ECO:0007669"/>
    <property type="project" value="InterPro"/>
</dbReference>
<dbReference type="Proteomes" id="UP000503178">
    <property type="component" value="Chromatophore Pltd"/>
</dbReference>